<dbReference type="AlphaFoldDB" id="A0A328BNX6"/>
<sequence length="597" mass="67134">MADDLGFDPNALAEKYRAERDRRVRTEGNEQYVEMVGQFAHYLEDPYVEKPLAREPLTDDTEVVIIGGGFGGLLAGARLREAGIQDLRIIEKGGDFGGTWYWNRYPGAACDIESYVYLPLLEELGFMPERKYSRAPEIMRYSAQIAEKYDLYKNACLQTEVKAVRWDADAARWIIETNRGDAMKAKFVIMANGPLHRPKLPGIPGVEGFKRHSFHTSRWDYDYTGGDSLGGLTNLKDKRVGIIGTGATAVQCIPHLGEWAKELYVFQRTPSSIDVRNDRPTDPKWAASLQPGWHQHRMDNFNILVSGGFAEEDLVNDGWTDIIGNILLLARRKAEAGEPVANPAELMQLADFKKMEQVRARVDKEVKDPAVAEALKPWYNQFCKRPCFHDEYLATFNRPNVHLIDTQGRGVERITETGVVANGQEFEVDCLIYATGFEVGTDYARRAGYQVYGKDGQTLSGKWANGMETFHGFHVRGFPNLFVVSTGQSGFSANFPHMLNEQANHLAYIIRHATDRQVRTLEASAEAESAWVDTIVKLSAMRDQFLKECTPGYYNNEGKVELMNKKNTSYGAGPVAFAKVLDDWRAEGELKGLELNT</sequence>
<dbReference type="PANTHER" id="PTHR43098">
    <property type="entry name" value="L-ORNITHINE N(5)-MONOOXYGENASE-RELATED"/>
    <property type="match status" value="1"/>
</dbReference>
<protein>
    <submittedName>
        <fullName evidence="8">Monooxygenase</fullName>
    </submittedName>
</protein>
<dbReference type="InterPro" id="IPR036188">
    <property type="entry name" value="FAD/NAD-bd_sf"/>
</dbReference>
<dbReference type="GO" id="GO:0016709">
    <property type="term" value="F:oxidoreductase activity, acting on paired donors, with incorporation or reduction of molecular oxygen, NAD(P)H as one donor, and incorporation of one atom of oxygen"/>
    <property type="evidence" value="ECO:0007669"/>
    <property type="project" value="UniProtKB-ARBA"/>
</dbReference>
<evidence type="ECO:0000256" key="5">
    <source>
        <dbReference type="ARBA" id="ARBA00022857"/>
    </source>
</evidence>
<keyword evidence="4" id="KW-0274">FAD</keyword>
<evidence type="ECO:0000313" key="8">
    <source>
        <dbReference type="EMBL" id="RAK69052.1"/>
    </source>
</evidence>
<name>A0A328BNX6_9CAUL</name>
<reference evidence="8 9" key="1">
    <citation type="submission" date="2018-05" db="EMBL/GenBank/DDBJ databases">
        <authorList>
            <person name="Lanie J.A."/>
            <person name="Ng W.-L."/>
            <person name="Kazmierczak K.M."/>
            <person name="Andrzejewski T.M."/>
            <person name="Davidsen T.M."/>
            <person name="Wayne K.J."/>
            <person name="Tettelin H."/>
            <person name="Glass J.I."/>
            <person name="Rusch D."/>
            <person name="Podicherti R."/>
            <person name="Tsui H.-C.T."/>
            <person name="Winkler M.E."/>
        </authorList>
    </citation>
    <scope>NUCLEOTIDE SEQUENCE [LARGE SCALE GENOMIC DNA]</scope>
    <source>
        <strain evidence="8 9">BUT-10</strain>
    </source>
</reference>
<dbReference type="OrthoDB" id="312624at2"/>
<keyword evidence="7 8" id="KW-0503">Monooxygenase</keyword>
<proteinExistence type="inferred from homology"/>
<comment type="caution">
    <text evidence="8">The sequence shown here is derived from an EMBL/GenBank/DDBJ whole genome shotgun (WGS) entry which is preliminary data.</text>
</comment>
<keyword evidence="3" id="KW-0285">Flavoprotein</keyword>
<evidence type="ECO:0000256" key="4">
    <source>
        <dbReference type="ARBA" id="ARBA00022827"/>
    </source>
</evidence>
<dbReference type="Gene3D" id="3.50.50.60">
    <property type="entry name" value="FAD/NAD(P)-binding domain"/>
    <property type="match status" value="2"/>
</dbReference>
<comment type="cofactor">
    <cofactor evidence="1">
        <name>FAD</name>
        <dbReference type="ChEBI" id="CHEBI:57692"/>
    </cofactor>
</comment>
<gene>
    <name evidence="8" type="ORF">DJ019_03330</name>
</gene>
<comment type="similarity">
    <text evidence="2">Belongs to the FAD-binding monooxygenase family.</text>
</comment>
<dbReference type="RefSeq" id="WP_111274543.1">
    <property type="nucleotide sequence ID" value="NZ_QFYS01000001.1"/>
</dbReference>
<dbReference type="Pfam" id="PF13738">
    <property type="entry name" value="Pyr_redox_3"/>
    <property type="match status" value="1"/>
</dbReference>
<dbReference type="Proteomes" id="UP000249524">
    <property type="component" value="Unassembled WGS sequence"/>
</dbReference>
<organism evidence="8 9">
    <name type="scientific">Phenylobacterium kunshanense</name>
    <dbReference type="NCBI Taxonomy" id="1445034"/>
    <lineage>
        <taxon>Bacteria</taxon>
        <taxon>Pseudomonadati</taxon>
        <taxon>Pseudomonadota</taxon>
        <taxon>Alphaproteobacteria</taxon>
        <taxon>Caulobacterales</taxon>
        <taxon>Caulobacteraceae</taxon>
        <taxon>Phenylobacterium</taxon>
    </lineage>
</organism>
<keyword evidence="5" id="KW-0521">NADP</keyword>
<evidence type="ECO:0000256" key="1">
    <source>
        <dbReference type="ARBA" id="ARBA00001974"/>
    </source>
</evidence>
<keyword evidence="6" id="KW-0560">Oxidoreductase</keyword>
<dbReference type="FunFam" id="3.50.50.60:FF:000341">
    <property type="entry name" value="Baeyer-Villiger monooxygenase"/>
    <property type="match status" value="1"/>
</dbReference>
<dbReference type="InterPro" id="IPR050775">
    <property type="entry name" value="FAD-binding_Monooxygenases"/>
</dbReference>
<evidence type="ECO:0000256" key="2">
    <source>
        <dbReference type="ARBA" id="ARBA00010139"/>
    </source>
</evidence>
<evidence type="ECO:0000256" key="6">
    <source>
        <dbReference type="ARBA" id="ARBA00023002"/>
    </source>
</evidence>
<dbReference type="FunFam" id="3.50.50.60:FF:000314">
    <property type="entry name" value="Baeyer-Villiger monooxygenase"/>
    <property type="match status" value="1"/>
</dbReference>
<evidence type="ECO:0000313" key="9">
    <source>
        <dbReference type="Proteomes" id="UP000249524"/>
    </source>
</evidence>
<accession>A0A328BNX6</accession>
<dbReference type="EMBL" id="QFYS01000001">
    <property type="protein sequence ID" value="RAK69052.1"/>
    <property type="molecule type" value="Genomic_DNA"/>
</dbReference>
<dbReference type="SUPFAM" id="SSF51905">
    <property type="entry name" value="FAD/NAD(P)-binding domain"/>
    <property type="match status" value="1"/>
</dbReference>
<dbReference type="PANTHER" id="PTHR43098:SF4">
    <property type="entry name" value="BLR3857 PROTEIN"/>
    <property type="match status" value="1"/>
</dbReference>
<evidence type="ECO:0000256" key="3">
    <source>
        <dbReference type="ARBA" id="ARBA00022630"/>
    </source>
</evidence>
<evidence type="ECO:0000256" key="7">
    <source>
        <dbReference type="ARBA" id="ARBA00023033"/>
    </source>
</evidence>
<keyword evidence="9" id="KW-1185">Reference proteome</keyword>